<dbReference type="Proteomes" id="UP001056819">
    <property type="component" value="Chromosome"/>
</dbReference>
<dbReference type="RefSeq" id="WP_027022633.1">
    <property type="nucleotide sequence ID" value="NZ_CP097501.1"/>
</dbReference>
<evidence type="ECO:0000256" key="1">
    <source>
        <dbReference type="SAM" id="SignalP"/>
    </source>
</evidence>
<gene>
    <name evidence="2" type="ORF">LNQ82_03005</name>
</gene>
<dbReference type="EMBL" id="CP097501">
    <property type="protein sequence ID" value="URD68150.1"/>
    <property type="molecule type" value="Genomic_DNA"/>
</dbReference>
<dbReference type="Gene3D" id="1.25.40.10">
    <property type="entry name" value="Tetratricopeptide repeat domain"/>
    <property type="match status" value="1"/>
</dbReference>
<dbReference type="AlphaFoldDB" id="A0AAE9HYB4"/>
<proteinExistence type="predicted"/>
<accession>A0AAE9HYB4</accession>
<evidence type="ECO:0000313" key="2">
    <source>
        <dbReference type="EMBL" id="URD68150.1"/>
    </source>
</evidence>
<dbReference type="SUPFAM" id="SSF81901">
    <property type="entry name" value="HCP-like"/>
    <property type="match status" value="1"/>
</dbReference>
<feature type="signal peptide" evidence="1">
    <location>
        <begin position="1"/>
        <end position="25"/>
    </location>
</feature>
<organism evidence="2 3">
    <name type="scientific">Conchiformibius steedae DSM 2580</name>
    <dbReference type="NCBI Taxonomy" id="1121352"/>
    <lineage>
        <taxon>Bacteria</taxon>
        <taxon>Pseudomonadati</taxon>
        <taxon>Pseudomonadota</taxon>
        <taxon>Betaproteobacteria</taxon>
        <taxon>Neisseriales</taxon>
        <taxon>Neisseriaceae</taxon>
        <taxon>Conchiformibius</taxon>
    </lineage>
</organism>
<evidence type="ECO:0000313" key="3">
    <source>
        <dbReference type="Proteomes" id="UP001056819"/>
    </source>
</evidence>
<protein>
    <recommendedName>
        <fullName evidence="4">Sel1 repeat family protein</fullName>
    </recommendedName>
</protein>
<dbReference type="InterPro" id="IPR011990">
    <property type="entry name" value="TPR-like_helical_dom_sf"/>
</dbReference>
<name>A0AAE9HYB4_9NEIS</name>
<evidence type="ECO:0008006" key="4">
    <source>
        <dbReference type="Google" id="ProtNLM"/>
    </source>
</evidence>
<keyword evidence="1" id="KW-0732">Signal</keyword>
<feature type="chain" id="PRO_5041942034" description="Sel1 repeat family protein" evidence="1">
    <location>
        <begin position="26"/>
        <end position="100"/>
    </location>
</feature>
<reference evidence="2" key="1">
    <citation type="submission" date="2022-05" db="EMBL/GenBank/DDBJ databases">
        <title>Alysiella filiformis genome sequencing.</title>
        <authorList>
            <person name="Viehboeck T."/>
        </authorList>
    </citation>
    <scope>NUCLEOTIDE SEQUENCE</scope>
    <source>
        <strain evidence="2">DSM 2580</strain>
    </source>
</reference>
<sequence length="100" mass="10771">MKKSPPRRLVVSLIAALMLTAPVYAKSDVQVSSDGTQIRFTWTLNEPTSSANAKAYAAFKKGNYAEAKRLWAVQAAQGNANAQYSFGVLYLKGLGVTNMG</sequence>